<sequence>MRKEQVKAQAHDLAISTADASPDQIAAALDRIRCDGPTDLEDSCLWSDNFANAKYDRLISHPLLHRLWMRRNRQAITDVPAITADLLESFAT</sequence>
<proteinExistence type="predicted"/>
<dbReference type="Proteomes" id="UP001593940">
    <property type="component" value="Unassembled WGS sequence"/>
</dbReference>
<evidence type="ECO:0000313" key="2">
    <source>
        <dbReference type="Proteomes" id="UP001593940"/>
    </source>
</evidence>
<accession>A0ABV6YB35</accession>
<organism evidence="1 2">
    <name type="scientific">Microvirga arabica</name>
    <dbReference type="NCBI Taxonomy" id="1128671"/>
    <lineage>
        <taxon>Bacteria</taxon>
        <taxon>Pseudomonadati</taxon>
        <taxon>Pseudomonadota</taxon>
        <taxon>Alphaproteobacteria</taxon>
        <taxon>Hyphomicrobiales</taxon>
        <taxon>Methylobacteriaceae</taxon>
        <taxon>Microvirga</taxon>
    </lineage>
</organism>
<protein>
    <submittedName>
        <fullName evidence="1">Uncharacterized protein</fullName>
    </submittedName>
</protein>
<evidence type="ECO:0000313" key="1">
    <source>
        <dbReference type="EMBL" id="MFC1458356.1"/>
    </source>
</evidence>
<dbReference type="RefSeq" id="WP_377030321.1">
    <property type="nucleotide sequence ID" value="NZ_JBHOMY010000048.1"/>
</dbReference>
<name>A0ABV6YB35_9HYPH</name>
<keyword evidence="2" id="KW-1185">Reference proteome</keyword>
<dbReference type="EMBL" id="JBHOMY010000048">
    <property type="protein sequence ID" value="MFC1458356.1"/>
    <property type="molecule type" value="Genomic_DNA"/>
</dbReference>
<gene>
    <name evidence="1" type="ORF">ACETIH_16955</name>
</gene>
<comment type="caution">
    <text evidence="1">The sequence shown here is derived from an EMBL/GenBank/DDBJ whole genome shotgun (WGS) entry which is preliminary data.</text>
</comment>
<reference evidence="1 2" key="1">
    <citation type="submission" date="2024-09" db="EMBL/GenBank/DDBJ databases">
        <title>Nodulacao em especies de Leguminosae Basais da Amazonia e Caracterizacao dos Rizobios e Bacterias Associadas aos Nodulos.</title>
        <authorList>
            <person name="Jambeiro I.C.A."/>
            <person name="Lopes I.S."/>
            <person name="Aguiar E.R.G.R."/>
            <person name="Santos A.F.J."/>
            <person name="Dos Santos J.M.F."/>
            <person name="Gross E."/>
        </authorList>
    </citation>
    <scope>NUCLEOTIDE SEQUENCE [LARGE SCALE GENOMIC DNA]</scope>
    <source>
        <strain evidence="1 2">BRUESC1165</strain>
    </source>
</reference>